<dbReference type="GO" id="GO:0005737">
    <property type="term" value="C:cytoplasm"/>
    <property type="evidence" value="ECO:0007669"/>
    <property type="project" value="TreeGrafter"/>
</dbReference>
<dbReference type="InterPro" id="IPR050791">
    <property type="entry name" value="Aldo-Keto_reductase"/>
</dbReference>
<dbReference type="CDD" id="cd19077">
    <property type="entry name" value="AKR_AKR8A1-2"/>
    <property type="match status" value="1"/>
</dbReference>
<evidence type="ECO:0000313" key="4">
    <source>
        <dbReference type="Proteomes" id="UP000183809"/>
    </source>
</evidence>
<name>A0A1J9R0J3_9PEZI</name>
<keyword evidence="1" id="KW-0560">Oxidoreductase</keyword>
<dbReference type="GeneID" id="31013857"/>
<proteinExistence type="predicted"/>
<dbReference type="RefSeq" id="XP_020130030.1">
    <property type="nucleotide sequence ID" value="XM_020273596.1"/>
</dbReference>
<comment type="caution">
    <text evidence="3">The sequence shown here is derived from an EMBL/GenBank/DDBJ whole genome shotgun (WGS) entry which is preliminary data.</text>
</comment>
<dbReference type="SUPFAM" id="SSF51430">
    <property type="entry name" value="NAD(P)-linked oxidoreductase"/>
    <property type="match status" value="1"/>
</dbReference>
<gene>
    <name evidence="3" type="ORF">BKCO1_2700064</name>
</gene>
<keyword evidence="4" id="KW-1185">Reference proteome</keyword>
<evidence type="ECO:0000256" key="1">
    <source>
        <dbReference type="ARBA" id="ARBA00023002"/>
    </source>
</evidence>
<dbReference type="Proteomes" id="UP000183809">
    <property type="component" value="Unassembled WGS sequence"/>
</dbReference>
<dbReference type="GO" id="GO:0016491">
    <property type="term" value="F:oxidoreductase activity"/>
    <property type="evidence" value="ECO:0007669"/>
    <property type="project" value="UniProtKB-KW"/>
</dbReference>
<evidence type="ECO:0000259" key="2">
    <source>
        <dbReference type="Pfam" id="PF00248"/>
    </source>
</evidence>
<dbReference type="PANTHER" id="PTHR43625">
    <property type="entry name" value="AFLATOXIN B1 ALDEHYDE REDUCTASE"/>
    <property type="match status" value="1"/>
</dbReference>
<dbReference type="STRING" id="236234.A0A1J9R0J3"/>
<protein>
    <submittedName>
        <fullName evidence="3">Aldo keto reductase</fullName>
    </submittedName>
</protein>
<dbReference type="EMBL" id="MNUE01000027">
    <property type="protein sequence ID" value="OJD33770.1"/>
    <property type="molecule type" value="Genomic_DNA"/>
</dbReference>
<dbReference type="InterPro" id="IPR036812">
    <property type="entry name" value="NAD(P)_OxRdtase_dom_sf"/>
</dbReference>
<dbReference type="InterPro" id="IPR023210">
    <property type="entry name" value="NADP_OxRdtase_dom"/>
</dbReference>
<feature type="domain" description="NADP-dependent oxidoreductase" evidence="2">
    <location>
        <begin position="12"/>
        <end position="307"/>
    </location>
</feature>
<dbReference type="Pfam" id="PF00248">
    <property type="entry name" value="Aldo_ket_red"/>
    <property type="match status" value="1"/>
</dbReference>
<accession>A0A1J9R0J3</accession>
<reference evidence="3 4" key="1">
    <citation type="submission" date="2016-10" db="EMBL/GenBank/DDBJ databases">
        <title>Proteomics and genomics reveal pathogen-plant mechanisms compatible with a hemibiotrophic lifestyle of Diplodia corticola.</title>
        <authorList>
            <person name="Fernandes I."/>
            <person name="De Jonge R."/>
            <person name="Van De Peer Y."/>
            <person name="Devreese B."/>
            <person name="Alves A."/>
            <person name="Esteves A.C."/>
        </authorList>
    </citation>
    <scope>NUCLEOTIDE SEQUENCE [LARGE SCALE GENOMIC DNA]</scope>
    <source>
        <strain evidence="3 4">CBS 112549</strain>
    </source>
</reference>
<evidence type="ECO:0000313" key="3">
    <source>
        <dbReference type="EMBL" id="OJD33770.1"/>
    </source>
</evidence>
<dbReference type="AlphaFoldDB" id="A0A1J9R0J3"/>
<dbReference type="OrthoDB" id="37537at2759"/>
<organism evidence="3 4">
    <name type="scientific">Diplodia corticola</name>
    <dbReference type="NCBI Taxonomy" id="236234"/>
    <lineage>
        <taxon>Eukaryota</taxon>
        <taxon>Fungi</taxon>
        <taxon>Dikarya</taxon>
        <taxon>Ascomycota</taxon>
        <taxon>Pezizomycotina</taxon>
        <taxon>Dothideomycetes</taxon>
        <taxon>Dothideomycetes incertae sedis</taxon>
        <taxon>Botryosphaeriales</taxon>
        <taxon>Botryosphaeriaceae</taxon>
        <taxon>Diplodia</taxon>
    </lineage>
</organism>
<dbReference type="PANTHER" id="PTHR43625:SF78">
    <property type="entry name" value="PYRIDOXAL REDUCTASE-RELATED"/>
    <property type="match status" value="1"/>
</dbReference>
<dbReference type="Gene3D" id="3.20.20.100">
    <property type="entry name" value="NADP-dependent oxidoreductase domain"/>
    <property type="match status" value="1"/>
</dbReference>
<sequence>MPQLNGQQVGTIGFGLMGLTAKEIPEDQAFATMRKALERGCNVWNGGEFYGPPERNSLTLLKRYFAKYPEDAAKVSLNIKGCVLPGHKVAASREQVFASVNNCIDMLGDAKKIDVFEPARRDPNVPLEETLGAFEELIKEGKIGGVALSEVSAKSIREAAAIAKIQSVEIELSLWATDPLTNGILHACKELDIPVLAYGPVGQGMLAGKYKSFEDIPADDRRRDFPRFQRDNFEKNLDLLRALEKFAKNKNCTPAQLAIGWVLAISKRPDMPVIIPIPGATTAERVEENSTIVGITDEDMQEIDTILASFEVAGTRYPEQVMHMTNT</sequence>